<organism evidence="5 6">
    <name type="scientific">Nocardia higoensis</name>
    <dbReference type="NCBI Taxonomy" id="228599"/>
    <lineage>
        <taxon>Bacteria</taxon>
        <taxon>Bacillati</taxon>
        <taxon>Actinomycetota</taxon>
        <taxon>Actinomycetes</taxon>
        <taxon>Mycobacteriales</taxon>
        <taxon>Nocardiaceae</taxon>
        <taxon>Nocardia</taxon>
    </lineage>
</organism>
<keyword evidence="4" id="KW-0949">S-adenosyl-L-methionine</keyword>
<dbReference type="Gene3D" id="3.40.50.150">
    <property type="entry name" value="Vaccinia Virus protein VP39"/>
    <property type="match status" value="1"/>
</dbReference>
<dbReference type="PANTHER" id="PTHR45875">
    <property type="entry name" value="METHYLTRANSFERASE N6AMT1"/>
    <property type="match status" value="1"/>
</dbReference>
<dbReference type="InterPro" id="IPR004557">
    <property type="entry name" value="PrmC-related"/>
</dbReference>
<dbReference type="CDD" id="cd02440">
    <property type="entry name" value="AdoMet_MTases"/>
    <property type="match status" value="1"/>
</dbReference>
<dbReference type="InterPro" id="IPR052190">
    <property type="entry name" value="Euk-Arch_PrmC-MTase"/>
</dbReference>
<keyword evidence="6" id="KW-1185">Reference proteome</keyword>
<evidence type="ECO:0000256" key="4">
    <source>
        <dbReference type="ARBA" id="ARBA00022691"/>
    </source>
</evidence>
<dbReference type="InterPro" id="IPR002052">
    <property type="entry name" value="DNA_methylase_N6_adenine_CS"/>
</dbReference>
<reference evidence="5 6" key="1">
    <citation type="submission" date="2020-10" db="EMBL/GenBank/DDBJ databases">
        <title>Identification of Nocardia species via Next-generation sequencing and recognition of intraspecies genetic diversity.</title>
        <authorList>
            <person name="Li P."/>
            <person name="Li P."/>
            <person name="Lu B."/>
        </authorList>
    </citation>
    <scope>NUCLEOTIDE SEQUENCE [LARGE SCALE GENOMIC DNA]</scope>
    <source>
        <strain evidence="5 6">BJ06-0143</strain>
    </source>
</reference>
<gene>
    <name evidence="5" type="ORF">IU449_14245</name>
</gene>
<dbReference type="GO" id="GO:0032259">
    <property type="term" value="P:methylation"/>
    <property type="evidence" value="ECO:0007669"/>
    <property type="project" value="UniProtKB-KW"/>
</dbReference>
<name>A0ABS0DB31_9NOCA</name>
<protein>
    <submittedName>
        <fullName evidence="5">Methyltransferase</fullName>
    </submittedName>
</protein>
<dbReference type="SUPFAM" id="SSF53335">
    <property type="entry name" value="S-adenosyl-L-methionine-dependent methyltransferases"/>
    <property type="match status" value="1"/>
</dbReference>
<evidence type="ECO:0000256" key="2">
    <source>
        <dbReference type="ARBA" id="ARBA00022603"/>
    </source>
</evidence>
<evidence type="ECO:0000313" key="5">
    <source>
        <dbReference type="EMBL" id="MBF6355692.1"/>
    </source>
</evidence>
<comment type="caution">
    <text evidence="5">The sequence shown here is derived from an EMBL/GenBank/DDBJ whole genome shotgun (WGS) entry which is preliminary data.</text>
</comment>
<dbReference type="EMBL" id="JADLQN010000002">
    <property type="protein sequence ID" value="MBF6355692.1"/>
    <property type="molecule type" value="Genomic_DNA"/>
</dbReference>
<dbReference type="Pfam" id="PF06325">
    <property type="entry name" value="PrmA"/>
    <property type="match status" value="1"/>
</dbReference>
<dbReference type="PROSITE" id="PS00092">
    <property type="entry name" value="N6_MTASE"/>
    <property type="match status" value="1"/>
</dbReference>
<evidence type="ECO:0000256" key="3">
    <source>
        <dbReference type="ARBA" id="ARBA00022679"/>
    </source>
</evidence>
<accession>A0ABS0DB31</accession>
<dbReference type="GO" id="GO:0008168">
    <property type="term" value="F:methyltransferase activity"/>
    <property type="evidence" value="ECO:0007669"/>
    <property type="project" value="UniProtKB-KW"/>
</dbReference>
<keyword evidence="3" id="KW-0808">Transferase</keyword>
<dbReference type="Proteomes" id="UP000707731">
    <property type="component" value="Unassembled WGS sequence"/>
</dbReference>
<proteinExistence type="inferred from homology"/>
<dbReference type="InterPro" id="IPR029063">
    <property type="entry name" value="SAM-dependent_MTases_sf"/>
</dbReference>
<dbReference type="PANTHER" id="PTHR45875:SF1">
    <property type="entry name" value="METHYLTRANSFERASE N6AMT1"/>
    <property type="match status" value="1"/>
</dbReference>
<comment type="similarity">
    <text evidence="1">Belongs to the eukaryotic/archaeal PrmC-related family.</text>
</comment>
<dbReference type="RefSeq" id="WP_195002610.1">
    <property type="nucleotide sequence ID" value="NZ_JADLQN010000002.1"/>
</dbReference>
<evidence type="ECO:0000256" key="1">
    <source>
        <dbReference type="ARBA" id="ARBA00006149"/>
    </source>
</evidence>
<keyword evidence="2 5" id="KW-0489">Methyltransferase</keyword>
<sequence length="226" mass="24086">MHNPLRLPRRALVRPPGVYPPQADTWLLAHALAEAGIPRGAHALDVFTGTGALAIAAARIGAARVTAVDISRRAAAAAWVNLHLRGVFAEVHCGDFASVFGRRPYDLVVANPPYVPAPHDTPVGAARAWDAGTDGRAVLDRFCALVPSALAPRGTALIVHSALSDPERTIDTLREHGLKTAVVARATVPFGPVLRARAAWLSATRRIDPATDTEDLVVIRGDRIRR</sequence>
<dbReference type="NCBIfam" id="TIGR00537">
    <property type="entry name" value="hemK_rel_arch"/>
    <property type="match status" value="1"/>
</dbReference>
<evidence type="ECO:0000313" key="6">
    <source>
        <dbReference type="Proteomes" id="UP000707731"/>
    </source>
</evidence>